<sequence>MMTLKFSVSDWATGNFSCQQGCQNLGRFRQWHFKNAPHHYKRPFLLSLSYLLPPHSNLLSHQSNLLFHQSNLLSHQSNLLSHQSHLLSHQSNQNLLFHQ</sequence>
<dbReference type="EMBL" id="HBUF01195174">
    <property type="protein sequence ID" value="CAG6659779.1"/>
    <property type="molecule type" value="Transcribed_RNA"/>
</dbReference>
<evidence type="ECO:0000313" key="1">
    <source>
        <dbReference type="EMBL" id="CAG6659779.1"/>
    </source>
</evidence>
<accession>A0A8D8WJ13</accession>
<dbReference type="AlphaFoldDB" id="A0A8D8WJ13"/>
<name>A0A8D8WJ13_9HEMI</name>
<proteinExistence type="predicted"/>
<dbReference type="EMBL" id="HBUF01195170">
    <property type="protein sequence ID" value="CAG6659772.1"/>
    <property type="molecule type" value="Transcribed_RNA"/>
</dbReference>
<protein>
    <submittedName>
        <fullName evidence="1">Uncharacterized protein</fullName>
    </submittedName>
</protein>
<dbReference type="EMBL" id="HBUF01195172">
    <property type="protein sequence ID" value="CAG6659775.1"/>
    <property type="molecule type" value="Transcribed_RNA"/>
</dbReference>
<reference evidence="1" key="1">
    <citation type="submission" date="2021-05" db="EMBL/GenBank/DDBJ databases">
        <authorList>
            <person name="Alioto T."/>
            <person name="Alioto T."/>
            <person name="Gomez Garrido J."/>
        </authorList>
    </citation>
    <scope>NUCLEOTIDE SEQUENCE</scope>
</reference>
<organism evidence="1">
    <name type="scientific">Cacopsylla melanoneura</name>
    <dbReference type="NCBI Taxonomy" id="428564"/>
    <lineage>
        <taxon>Eukaryota</taxon>
        <taxon>Metazoa</taxon>
        <taxon>Ecdysozoa</taxon>
        <taxon>Arthropoda</taxon>
        <taxon>Hexapoda</taxon>
        <taxon>Insecta</taxon>
        <taxon>Pterygota</taxon>
        <taxon>Neoptera</taxon>
        <taxon>Paraneoptera</taxon>
        <taxon>Hemiptera</taxon>
        <taxon>Sternorrhyncha</taxon>
        <taxon>Psylloidea</taxon>
        <taxon>Psyllidae</taxon>
        <taxon>Psyllinae</taxon>
        <taxon>Cacopsylla</taxon>
    </lineage>
</organism>